<dbReference type="InterPro" id="IPR002828">
    <property type="entry name" value="SurE-like_Pase/nucleotidase"/>
</dbReference>
<dbReference type="PANTHER" id="PTHR30457">
    <property type="entry name" value="5'-NUCLEOTIDASE SURE"/>
    <property type="match status" value="1"/>
</dbReference>
<evidence type="ECO:0000313" key="7">
    <source>
        <dbReference type="EMBL" id="KAF3040520.1"/>
    </source>
</evidence>
<keyword evidence="5" id="KW-0732">Signal</keyword>
<dbReference type="GO" id="GO:0008252">
    <property type="term" value="F:nucleotidase activity"/>
    <property type="evidence" value="ECO:0007669"/>
    <property type="project" value="InterPro"/>
</dbReference>
<dbReference type="Proteomes" id="UP000758155">
    <property type="component" value="Unassembled WGS sequence"/>
</dbReference>
<feature type="domain" description="Survival protein SurE-like phosphatase/nucleotidase" evidence="6">
    <location>
        <begin position="19"/>
        <end position="224"/>
    </location>
</feature>
<gene>
    <name evidence="7" type="ORF">E8E12_008052</name>
</gene>
<reference evidence="7" key="1">
    <citation type="submission" date="2019-04" db="EMBL/GenBank/DDBJ databases">
        <title>Sequencing of skin fungus with MAO and IRED activity.</title>
        <authorList>
            <person name="Marsaioli A.J."/>
            <person name="Bonatto J.M.C."/>
            <person name="Reis Junior O."/>
        </authorList>
    </citation>
    <scope>NUCLEOTIDE SEQUENCE</scope>
    <source>
        <strain evidence="7">28M1</strain>
    </source>
</reference>
<keyword evidence="8" id="KW-1185">Reference proteome</keyword>
<dbReference type="Gene3D" id="3.40.1210.10">
    <property type="entry name" value="Survival protein SurE-like phosphatase/nucleotidase"/>
    <property type="match status" value="1"/>
</dbReference>
<feature type="signal peptide" evidence="5">
    <location>
        <begin position="1"/>
        <end position="16"/>
    </location>
</feature>
<comment type="similarity">
    <text evidence="1">Belongs to the SurE nucleotidase family.</text>
</comment>
<evidence type="ECO:0000259" key="6">
    <source>
        <dbReference type="Pfam" id="PF01975"/>
    </source>
</evidence>
<dbReference type="SUPFAM" id="SSF64167">
    <property type="entry name" value="SurE-like"/>
    <property type="match status" value="1"/>
</dbReference>
<dbReference type="GO" id="GO:0046872">
    <property type="term" value="F:metal ion binding"/>
    <property type="evidence" value="ECO:0007669"/>
    <property type="project" value="UniProtKB-KW"/>
</dbReference>
<dbReference type="Pfam" id="PF01975">
    <property type="entry name" value="SurE"/>
    <property type="match status" value="1"/>
</dbReference>
<dbReference type="EMBL" id="SWKV01000025">
    <property type="protein sequence ID" value="KAF3040520.1"/>
    <property type="molecule type" value="Genomic_DNA"/>
</dbReference>
<dbReference type="AlphaFoldDB" id="A0A9P4WSD6"/>
<proteinExistence type="inferred from homology"/>
<protein>
    <recommendedName>
        <fullName evidence="6">Survival protein SurE-like phosphatase/nucleotidase domain-containing protein</fullName>
    </recommendedName>
</protein>
<organism evidence="7 8">
    <name type="scientific">Didymella heteroderae</name>
    <dbReference type="NCBI Taxonomy" id="1769908"/>
    <lineage>
        <taxon>Eukaryota</taxon>
        <taxon>Fungi</taxon>
        <taxon>Dikarya</taxon>
        <taxon>Ascomycota</taxon>
        <taxon>Pezizomycotina</taxon>
        <taxon>Dothideomycetes</taxon>
        <taxon>Pleosporomycetidae</taxon>
        <taxon>Pleosporales</taxon>
        <taxon>Pleosporineae</taxon>
        <taxon>Didymellaceae</taxon>
        <taxon>Didymella</taxon>
    </lineage>
</organism>
<evidence type="ECO:0000256" key="4">
    <source>
        <dbReference type="SAM" id="MobiDB-lite"/>
    </source>
</evidence>
<dbReference type="InterPro" id="IPR030048">
    <property type="entry name" value="SurE"/>
</dbReference>
<evidence type="ECO:0000256" key="5">
    <source>
        <dbReference type="SAM" id="SignalP"/>
    </source>
</evidence>
<feature type="compositionally biased region" description="Polar residues" evidence="4">
    <location>
        <begin position="52"/>
        <end position="64"/>
    </location>
</feature>
<accession>A0A9P4WSD6</accession>
<dbReference type="OrthoDB" id="4018688at2759"/>
<evidence type="ECO:0000256" key="3">
    <source>
        <dbReference type="ARBA" id="ARBA00022801"/>
    </source>
</evidence>
<evidence type="ECO:0000256" key="2">
    <source>
        <dbReference type="ARBA" id="ARBA00022723"/>
    </source>
</evidence>
<feature type="region of interest" description="Disordered" evidence="4">
    <location>
        <begin position="49"/>
        <end position="92"/>
    </location>
</feature>
<keyword evidence="3" id="KW-0378">Hydrolase</keyword>
<keyword evidence="2" id="KW-0479">Metal-binding</keyword>
<dbReference type="InterPro" id="IPR036523">
    <property type="entry name" value="SurE-like_sf"/>
</dbReference>
<feature type="chain" id="PRO_5040149478" description="Survival protein SurE-like phosphatase/nucleotidase domain-containing protein" evidence="5">
    <location>
        <begin position="17"/>
        <end position="302"/>
    </location>
</feature>
<evidence type="ECO:0000313" key="8">
    <source>
        <dbReference type="Proteomes" id="UP000758155"/>
    </source>
</evidence>
<dbReference type="PANTHER" id="PTHR30457:SF0">
    <property type="entry name" value="PHOSPHATASE, PUTATIVE (AFU_ORTHOLOGUE AFUA_4G01070)-RELATED"/>
    <property type="match status" value="1"/>
</dbReference>
<evidence type="ECO:0000256" key="1">
    <source>
        <dbReference type="ARBA" id="ARBA00011062"/>
    </source>
</evidence>
<comment type="caution">
    <text evidence="7">The sequence shown here is derived from an EMBL/GenBank/DDBJ whole genome shotgun (WGS) entry which is preliminary data.</text>
</comment>
<sequence>MRCSLLIAAALPLAQGVRIVQSNDDGWAEVNIRTFFNSLNAAGHQVVLSGPAENQSGTGSSDSAPKTVDSDGCEFSSCPGGSPATGANTTDPRLNYVNSYPVTAIKTGISTTAPKLWNGAAPELALTGPNVGSNVAVQVPFSGTVGAAVYAAKTAKIPAIAFSGSSGDPTAWNQPTPLYSQIYADLALNVTSTIIKSGKPYLPDNTWLNVNFPPVSSTKCNNVNQFKFIFTRINSGLIGSAADITVCGTTARLPWEADVAVIRGGDCYVSISPGDANDKTTAAAAQQQIIYNKLKPILSCLP</sequence>
<name>A0A9P4WSD6_9PLEO</name>